<dbReference type="PANTHER" id="PTHR43812:SF2">
    <property type="entry name" value="FLAVIN REDUCTASE LIKE DOMAIN-CONTAINING PROTEIN"/>
    <property type="match status" value="1"/>
</dbReference>
<reference evidence="3" key="1">
    <citation type="submission" date="2021-01" db="EMBL/GenBank/DDBJ databases">
        <authorList>
            <person name="Corre E."/>
            <person name="Pelletier E."/>
            <person name="Niang G."/>
            <person name="Scheremetjew M."/>
            <person name="Finn R."/>
            <person name="Kale V."/>
            <person name="Holt S."/>
            <person name="Cochrane G."/>
            <person name="Meng A."/>
            <person name="Brown T."/>
            <person name="Cohen L."/>
        </authorList>
    </citation>
    <scope>NUCLEOTIDE SEQUENCE</scope>
    <source>
        <strain evidence="3">B650</strain>
    </source>
</reference>
<feature type="compositionally biased region" description="Basic and acidic residues" evidence="1">
    <location>
        <begin position="273"/>
        <end position="282"/>
    </location>
</feature>
<feature type="region of interest" description="Disordered" evidence="1">
    <location>
        <begin position="266"/>
        <end position="294"/>
    </location>
</feature>
<name>A0A7S2P7J2_9STRA</name>
<dbReference type="Gene3D" id="2.30.110.10">
    <property type="entry name" value="Electron Transport, Fmn-binding Protein, Chain A"/>
    <property type="match status" value="2"/>
</dbReference>
<dbReference type="EMBL" id="HBGY01015681">
    <property type="protein sequence ID" value="CAD9580614.1"/>
    <property type="molecule type" value="Transcribed_RNA"/>
</dbReference>
<sequence>MTNAHNDLSSTESAATDLSNTTKDLGAGSSIFWKPDSAIPADLLPNSNPFMSALTPRPTAWICVSDKVDESSSSTSSGTSKDSKIALLEGYNTASDRPPVMIFGTDSIPDDVLEVLSKTKKCSLSLATEVQLDACKKACAKDGAMSGPSFSFSDLGFVPAVRDNGSRPPSVSSSPVKLHCSLVEITDLPDDRGLVILEVDTFEIGKEVLSASGSSKKSSSGGRQVTARVEADLMKPISSLGNGKFGRLEGVYDMYRPSKVTEQDGSVSWTNHEFTKSRPRDEQDVDEDHLSSLGGSGETVEFTYLEEEGCILGYNPTKQVILPRPIGWISTYEKNQRIPHVAPYSFFTDAGRGKRPMVAFVSMARRGERKDAQTDSEEMGQFAWNVVTRPLAEQMNYSSADITSAESEFELIGLNDVPARLIDAPIVEEAPIVFECRYVKTKDVPRHDEANESRWSVVIGEVLGIKIDKDILTDGEIDVTKLLPVARMGYAQEYGLVEPCK</sequence>
<evidence type="ECO:0000259" key="2">
    <source>
        <dbReference type="Pfam" id="PF01613"/>
    </source>
</evidence>
<evidence type="ECO:0000256" key="1">
    <source>
        <dbReference type="SAM" id="MobiDB-lite"/>
    </source>
</evidence>
<organism evidence="3">
    <name type="scientific">Leptocylindrus danicus</name>
    <dbReference type="NCBI Taxonomy" id="163516"/>
    <lineage>
        <taxon>Eukaryota</taxon>
        <taxon>Sar</taxon>
        <taxon>Stramenopiles</taxon>
        <taxon>Ochrophyta</taxon>
        <taxon>Bacillariophyta</taxon>
        <taxon>Coscinodiscophyceae</taxon>
        <taxon>Chaetocerotophycidae</taxon>
        <taxon>Leptocylindrales</taxon>
        <taxon>Leptocylindraceae</taxon>
        <taxon>Leptocylindrus</taxon>
    </lineage>
</organism>
<gene>
    <name evidence="3" type="ORF">LDAN0321_LOCUS10170</name>
</gene>
<protein>
    <recommendedName>
        <fullName evidence="2">Flavin reductase like domain-containing protein</fullName>
    </recommendedName>
</protein>
<dbReference type="SUPFAM" id="SSF50475">
    <property type="entry name" value="FMN-binding split barrel"/>
    <property type="match status" value="2"/>
</dbReference>
<dbReference type="InterPro" id="IPR002563">
    <property type="entry name" value="Flavin_Rdtase-like_dom"/>
</dbReference>
<feature type="domain" description="Flavin reductase like" evidence="2">
    <location>
        <begin position="322"/>
        <end position="471"/>
    </location>
</feature>
<dbReference type="Pfam" id="PF01613">
    <property type="entry name" value="Flavin_Reduct"/>
    <property type="match status" value="2"/>
</dbReference>
<dbReference type="InterPro" id="IPR012349">
    <property type="entry name" value="Split_barrel_FMN-bd"/>
</dbReference>
<evidence type="ECO:0000313" key="3">
    <source>
        <dbReference type="EMBL" id="CAD9580614.1"/>
    </source>
</evidence>
<accession>A0A7S2P7J2</accession>
<dbReference type="GO" id="GO:0010181">
    <property type="term" value="F:FMN binding"/>
    <property type="evidence" value="ECO:0007669"/>
    <property type="project" value="InterPro"/>
</dbReference>
<dbReference type="PANTHER" id="PTHR43812">
    <property type="entry name" value="BLR2425 PROTEIN"/>
    <property type="match status" value="1"/>
</dbReference>
<feature type="domain" description="Flavin reductase like" evidence="2">
    <location>
        <begin position="86"/>
        <end position="208"/>
    </location>
</feature>
<dbReference type="AlphaFoldDB" id="A0A7S2P7J2"/>
<proteinExistence type="predicted"/>